<evidence type="ECO:0000256" key="1">
    <source>
        <dbReference type="ARBA" id="ARBA00022679"/>
    </source>
</evidence>
<dbReference type="GO" id="GO:0005524">
    <property type="term" value="F:ATP binding"/>
    <property type="evidence" value="ECO:0007669"/>
    <property type="project" value="UniProtKB-UniRule"/>
</dbReference>
<evidence type="ECO:0000256" key="7">
    <source>
        <dbReference type="SAM" id="Phobius"/>
    </source>
</evidence>
<feature type="transmembrane region" description="Helical" evidence="7">
    <location>
        <begin position="385"/>
        <end position="403"/>
    </location>
</feature>
<evidence type="ECO:0000256" key="2">
    <source>
        <dbReference type="ARBA" id="ARBA00022741"/>
    </source>
</evidence>
<dbReference type="RefSeq" id="WP_184727517.1">
    <property type="nucleotide sequence ID" value="NZ_JACHIW010000001.1"/>
</dbReference>
<feature type="compositionally biased region" description="Pro residues" evidence="6">
    <location>
        <begin position="330"/>
        <end position="343"/>
    </location>
</feature>
<keyword evidence="4 5" id="KW-0067">ATP-binding</keyword>
<gene>
    <name evidence="9" type="ORF">BJ970_003897</name>
</gene>
<evidence type="ECO:0000313" key="9">
    <source>
        <dbReference type="EMBL" id="MBB5156363.1"/>
    </source>
</evidence>
<dbReference type="PROSITE" id="PS00107">
    <property type="entry name" value="PROTEIN_KINASE_ATP"/>
    <property type="match status" value="1"/>
</dbReference>
<dbReference type="Gene3D" id="1.10.510.10">
    <property type="entry name" value="Transferase(Phosphotransferase) domain 1"/>
    <property type="match status" value="1"/>
</dbReference>
<evidence type="ECO:0000256" key="4">
    <source>
        <dbReference type="ARBA" id="ARBA00022840"/>
    </source>
</evidence>
<keyword evidence="7" id="KW-0472">Membrane</keyword>
<evidence type="ECO:0000259" key="8">
    <source>
        <dbReference type="PROSITE" id="PS50011"/>
    </source>
</evidence>
<keyword evidence="1" id="KW-0808">Transferase</keyword>
<dbReference type="SUPFAM" id="SSF56112">
    <property type="entry name" value="Protein kinase-like (PK-like)"/>
    <property type="match status" value="1"/>
</dbReference>
<dbReference type="AlphaFoldDB" id="A0A840QGQ3"/>
<protein>
    <submittedName>
        <fullName evidence="9">Serine/threonine protein kinase</fullName>
    </submittedName>
</protein>
<keyword evidence="3 9" id="KW-0418">Kinase</keyword>
<feature type="transmembrane region" description="Helical" evidence="7">
    <location>
        <begin position="415"/>
        <end position="435"/>
    </location>
</feature>
<feature type="compositionally biased region" description="Low complexity" evidence="6">
    <location>
        <begin position="320"/>
        <end position="329"/>
    </location>
</feature>
<dbReference type="PROSITE" id="PS50011">
    <property type="entry name" value="PROTEIN_KINASE_DOM"/>
    <property type="match status" value="1"/>
</dbReference>
<dbReference type="InterPro" id="IPR008271">
    <property type="entry name" value="Ser/Thr_kinase_AS"/>
</dbReference>
<feature type="region of interest" description="Disordered" evidence="6">
    <location>
        <begin position="293"/>
        <end position="371"/>
    </location>
</feature>
<dbReference type="SMART" id="SM00220">
    <property type="entry name" value="S_TKc"/>
    <property type="match status" value="1"/>
</dbReference>
<dbReference type="GO" id="GO:0004674">
    <property type="term" value="F:protein serine/threonine kinase activity"/>
    <property type="evidence" value="ECO:0007669"/>
    <property type="project" value="UniProtKB-KW"/>
</dbReference>
<sequence length="544" mass="57621">MQPLLASDPNRVGDYRLLARLGRGAMGGVYLGRSRGGRVVAVKVIRPDLAEDPEFRERFRREALAARSVGGFWTAAVVHADPDAEQPWLATEYVPGPTLHQAVVDHGPLPEATVRSLAAGLAEAIGAIHRAHLVHRDLKPANVLLGPDGPRVIDFGISRAMTGNALTATGMFLGTPGFFSPEQTLGSEVGPPSDIFSLGAVLVFAATGTGPFGAESTAALLYRVVHTEPDLSGVPDGLRPLLAACLAKDPAARPTPGELLDQIGESSPQGNAWLPPAISDVITQHATQLQQTANAPLPDTGPPQPVASAPKPGTRAYTQAQSAPAAEPAPAAPAPTPSAPVSPVPVRSKIVPARPRQTAEHQQALARVRKENPGPVFATGGRVRAVLSAITCGLIIFGANRMFQTYAGSGLSHDHVAIFRLGIFLLVISMIWSIGKALLPGLHLKINSDGLLISRTGLTREIPWSRVQRVGVVGSGKRTSVAVWLTDGSTPSSRLWHRARRYHGGARIFPLGATGGWLTRRQETRRVRTALAQYAIGRYDARIL</sequence>
<keyword evidence="7" id="KW-1133">Transmembrane helix</keyword>
<name>A0A840QGQ3_9PSEU</name>
<feature type="domain" description="Protein kinase" evidence="8">
    <location>
        <begin position="15"/>
        <end position="274"/>
    </location>
</feature>
<dbReference type="PANTHER" id="PTHR43289">
    <property type="entry name" value="MITOGEN-ACTIVATED PROTEIN KINASE KINASE KINASE 20-RELATED"/>
    <property type="match status" value="1"/>
</dbReference>
<keyword evidence="7" id="KW-0812">Transmembrane</keyword>
<dbReference type="CDD" id="cd14014">
    <property type="entry name" value="STKc_PknB_like"/>
    <property type="match status" value="1"/>
</dbReference>
<feature type="region of interest" description="Disordered" evidence="6">
    <location>
        <begin position="256"/>
        <end position="275"/>
    </location>
</feature>
<proteinExistence type="predicted"/>
<evidence type="ECO:0000256" key="5">
    <source>
        <dbReference type="PROSITE-ProRule" id="PRU10141"/>
    </source>
</evidence>
<evidence type="ECO:0000256" key="3">
    <source>
        <dbReference type="ARBA" id="ARBA00022777"/>
    </source>
</evidence>
<dbReference type="Pfam" id="PF00069">
    <property type="entry name" value="Pkinase"/>
    <property type="match status" value="1"/>
</dbReference>
<evidence type="ECO:0000256" key="6">
    <source>
        <dbReference type="SAM" id="MobiDB-lite"/>
    </source>
</evidence>
<accession>A0A840QGQ3</accession>
<keyword evidence="2 5" id="KW-0547">Nucleotide-binding</keyword>
<keyword evidence="9" id="KW-0723">Serine/threonine-protein kinase</keyword>
<dbReference type="Gene3D" id="3.30.200.20">
    <property type="entry name" value="Phosphorylase Kinase, domain 1"/>
    <property type="match status" value="1"/>
</dbReference>
<dbReference type="InterPro" id="IPR000719">
    <property type="entry name" value="Prot_kinase_dom"/>
</dbReference>
<evidence type="ECO:0000313" key="10">
    <source>
        <dbReference type="Proteomes" id="UP000584374"/>
    </source>
</evidence>
<dbReference type="InterPro" id="IPR011009">
    <property type="entry name" value="Kinase-like_dom_sf"/>
</dbReference>
<dbReference type="PROSITE" id="PS00108">
    <property type="entry name" value="PROTEIN_KINASE_ST"/>
    <property type="match status" value="1"/>
</dbReference>
<dbReference type="PANTHER" id="PTHR43289:SF34">
    <property type="entry name" value="SERINE_THREONINE-PROTEIN KINASE YBDM-RELATED"/>
    <property type="match status" value="1"/>
</dbReference>
<comment type="caution">
    <text evidence="9">The sequence shown here is derived from an EMBL/GenBank/DDBJ whole genome shotgun (WGS) entry which is preliminary data.</text>
</comment>
<organism evidence="9 10">
    <name type="scientific">Saccharopolyspora phatthalungensis</name>
    <dbReference type="NCBI Taxonomy" id="664693"/>
    <lineage>
        <taxon>Bacteria</taxon>
        <taxon>Bacillati</taxon>
        <taxon>Actinomycetota</taxon>
        <taxon>Actinomycetes</taxon>
        <taxon>Pseudonocardiales</taxon>
        <taxon>Pseudonocardiaceae</taxon>
        <taxon>Saccharopolyspora</taxon>
    </lineage>
</organism>
<dbReference type="EMBL" id="JACHIW010000001">
    <property type="protein sequence ID" value="MBB5156363.1"/>
    <property type="molecule type" value="Genomic_DNA"/>
</dbReference>
<dbReference type="Proteomes" id="UP000584374">
    <property type="component" value="Unassembled WGS sequence"/>
</dbReference>
<keyword evidence="10" id="KW-1185">Reference proteome</keyword>
<reference evidence="9 10" key="1">
    <citation type="submission" date="2020-08" db="EMBL/GenBank/DDBJ databases">
        <title>Sequencing the genomes of 1000 actinobacteria strains.</title>
        <authorList>
            <person name="Klenk H.-P."/>
        </authorList>
    </citation>
    <scope>NUCLEOTIDE SEQUENCE [LARGE SCALE GENOMIC DNA]</scope>
    <source>
        <strain evidence="9 10">DSM 45584</strain>
    </source>
</reference>
<dbReference type="InterPro" id="IPR017441">
    <property type="entry name" value="Protein_kinase_ATP_BS"/>
</dbReference>
<feature type="binding site" evidence="5">
    <location>
        <position position="43"/>
    </location>
    <ligand>
        <name>ATP</name>
        <dbReference type="ChEBI" id="CHEBI:30616"/>
    </ligand>
</feature>